<protein>
    <submittedName>
        <fullName evidence="4 5">Transmembrane protein 71 isoform X1</fullName>
    </submittedName>
</protein>
<organism evidence="3 4">
    <name type="scientific">Vicugna pacos</name>
    <name type="common">Alpaca</name>
    <name type="synonym">Lama pacos</name>
    <dbReference type="NCBI Taxonomy" id="30538"/>
    <lineage>
        <taxon>Eukaryota</taxon>
        <taxon>Metazoa</taxon>
        <taxon>Chordata</taxon>
        <taxon>Craniata</taxon>
        <taxon>Vertebrata</taxon>
        <taxon>Euteleostomi</taxon>
        <taxon>Mammalia</taxon>
        <taxon>Eutheria</taxon>
        <taxon>Laurasiatheria</taxon>
        <taxon>Artiodactyla</taxon>
        <taxon>Tylopoda</taxon>
        <taxon>Camelidae</taxon>
        <taxon>Vicugna</taxon>
    </lineage>
</organism>
<keyword evidence="3" id="KW-1185">Reference proteome</keyword>
<dbReference type="OrthoDB" id="8961338at2759"/>
<dbReference type="Proteomes" id="UP001652581">
    <property type="component" value="Chromosome 25"/>
</dbReference>
<gene>
    <name evidence="4 5 6" type="primary">TMEM71</name>
</gene>
<evidence type="ECO:0000313" key="3">
    <source>
        <dbReference type="Proteomes" id="UP001652581"/>
    </source>
</evidence>
<dbReference type="CTD" id="137835"/>
<dbReference type="AlphaFoldDB" id="A0A6J0APK7"/>
<feature type="transmembrane region" description="Helical" evidence="2">
    <location>
        <begin position="233"/>
        <end position="254"/>
    </location>
</feature>
<feature type="region of interest" description="Disordered" evidence="1">
    <location>
        <begin position="1"/>
        <end position="29"/>
    </location>
</feature>
<dbReference type="InParanoid" id="A0A6J0APK7"/>
<dbReference type="InterPro" id="IPR027975">
    <property type="entry name" value="TMEM71"/>
</dbReference>
<evidence type="ECO:0000313" key="4">
    <source>
        <dbReference type="RefSeq" id="XP_015097898.1"/>
    </source>
</evidence>
<feature type="transmembrane region" description="Helical" evidence="2">
    <location>
        <begin position="260"/>
        <end position="285"/>
    </location>
</feature>
<evidence type="ECO:0000313" key="5">
    <source>
        <dbReference type="RefSeq" id="XP_072805498.1"/>
    </source>
</evidence>
<sequence>MYQISQLMSTPVATKYSSPRSQKQDAGEPSPTCIFPSFLSDFLDGDSSFECCSTDPLTGSHFTCRRSPRLLTNGYYIWTEDSFLCEKDGHVTLSPSQASVLYKENLVRVFRKKKRTRRSFSSLFNLSASESWLHGSIFGDVDSSPSEDIWLEGVRRLDINHHNAIGGDFDCSLTDDWESEKPNAESVKTSFSGLVTSQTPRENSRNSCLQSQLMASDQENIWDYSKTSLLREVSFHAILLAACLIISACARWFLGGILASVFTCSLVVTIAYVVKSSFLSLANYFKAITCAWFARI</sequence>
<evidence type="ECO:0000256" key="1">
    <source>
        <dbReference type="SAM" id="MobiDB-lite"/>
    </source>
</evidence>
<keyword evidence="2" id="KW-0472">Membrane</keyword>
<feature type="compositionally biased region" description="Polar residues" evidence="1">
    <location>
        <begin position="1"/>
        <end position="21"/>
    </location>
</feature>
<reference evidence="4" key="1">
    <citation type="submission" date="2025-04" db="UniProtKB">
        <authorList>
            <consortium name="RefSeq"/>
        </authorList>
    </citation>
    <scope>IDENTIFICATION</scope>
    <source>
        <tissue evidence="4">Blood</tissue>
    </source>
</reference>
<dbReference type="PANTHER" id="PTHR35255:SF1">
    <property type="entry name" value="TRANSMEMBRANE PROTEIN 71"/>
    <property type="match status" value="1"/>
</dbReference>
<dbReference type="PANTHER" id="PTHR35255">
    <property type="entry name" value="TRANSMEMBRANE PROTEIN 71"/>
    <property type="match status" value="1"/>
</dbReference>
<dbReference type="KEGG" id="vpc:102543138"/>
<evidence type="ECO:0000313" key="6">
    <source>
        <dbReference type="RefSeq" id="XP_072805499.1"/>
    </source>
</evidence>
<keyword evidence="2" id="KW-1133">Transmembrane helix</keyword>
<dbReference type="Pfam" id="PF15121">
    <property type="entry name" value="TMEM71"/>
    <property type="match status" value="1"/>
</dbReference>
<dbReference type="FunCoup" id="A0A6J0APK7">
    <property type="interactions" value="30"/>
</dbReference>
<dbReference type="GeneID" id="102543138"/>
<dbReference type="RefSeq" id="XP_015097898.1">
    <property type="nucleotide sequence ID" value="XM_015242412.2"/>
</dbReference>
<dbReference type="RefSeq" id="XP_072805498.1">
    <property type="nucleotide sequence ID" value="XM_072949397.1"/>
</dbReference>
<accession>A0A6J0APK7</accession>
<evidence type="ECO:0000256" key="2">
    <source>
        <dbReference type="SAM" id="Phobius"/>
    </source>
</evidence>
<keyword evidence="2 4" id="KW-0812">Transmembrane</keyword>
<proteinExistence type="predicted"/>
<name>A0A6J0APK7_VICPA</name>
<dbReference type="RefSeq" id="XP_072805499.1">
    <property type="nucleotide sequence ID" value="XM_072949398.1"/>
</dbReference>